<proteinExistence type="predicted"/>
<dbReference type="InterPro" id="IPR035418">
    <property type="entry name" value="AraC-bd_2"/>
</dbReference>
<evidence type="ECO:0000256" key="3">
    <source>
        <dbReference type="ARBA" id="ARBA00023163"/>
    </source>
</evidence>
<dbReference type="InterPro" id="IPR050204">
    <property type="entry name" value="AraC_XylS_family_regulators"/>
</dbReference>
<protein>
    <submittedName>
        <fullName evidence="5">Helix-turn-helix domain-containing protein</fullName>
    </submittedName>
</protein>
<dbReference type="EMBL" id="JBIAHM010000015">
    <property type="protein sequence ID" value="MFE9604040.1"/>
    <property type="molecule type" value="Genomic_DNA"/>
</dbReference>
<dbReference type="Pfam" id="PF12833">
    <property type="entry name" value="HTH_18"/>
    <property type="match status" value="1"/>
</dbReference>
<keyword evidence="6" id="KW-1185">Reference proteome</keyword>
<accession>A0ABW6MH53</accession>
<dbReference type="PANTHER" id="PTHR46796:SF6">
    <property type="entry name" value="ARAC SUBFAMILY"/>
    <property type="match status" value="1"/>
</dbReference>
<keyword evidence="2" id="KW-0238">DNA-binding</keyword>
<dbReference type="Proteomes" id="UP001601303">
    <property type="component" value="Unassembled WGS sequence"/>
</dbReference>
<feature type="domain" description="HTH araC/xylS-type" evidence="4">
    <location>
        <begin position="213"/>
        <end position="314"/>
    </location>
</feature>
<gene>
    <name evidence="5" type="ORF">ACFYNQ_36485</name>
</gene>
<dbReference type="PANTHER" id="PTHR46796">
    <property type="entry name" value="HTH-TYPE TRANSCRIPTIONAL ACTIVATOR RHAS-RELATED"/>
    <property type="match status" value="1"/>
</dbReference>
<keyword evidence="1" id="KW-0805">Transcription regulation</keyword>
<dbReference type="Pfam" id="PF14525">
    <property type="entry name" value="AraC_binding_2"/>
    <property type="match status" value="1"/>
</dbReference>
<dbReference type="SUPFAM" id="SSF46689">
    <property type="entry name" value="Homeodomain-like"/>
    <property type="match status" value="1"/>
</dbReference>
<reference evidence="5 6" key="1">
    <citation type="submission" date="2024-10" db="EMBL/GenBank/DDBJ databases">
        <title>The Natural Products Discovery Center: Release of the First 8490 Sequenced Strains for Exploring Actinobacteria Biosynthetic Diversity.</title>
        <authorList>
            <person name="Kalkreuter E."/>
            <person name="Kautsar S.A."/>
            <person name="Yang D."/>
            <person name="Bader C.D."/>
            <person name="Teijaro C.N."/>
            <person name="Fluegel L."/>
            <person name="Davis C.M."/>
            <person name="Simpson J.R."/>
            <person name="Lauterbach L."/>
            <person name="Steele A.D."/>
            <person name="Gui C."/>
            <person name="Meng S."/>
            <person name="Li G."/>
            <person name="Viehrig K."/>
            <person name="Ye F."/>
            <person name="Su P."/>
            <person name="Kiefer A.F."/>
            <person name="Nichols A."/>
            <person name="Cepeda A.J."/>
            <person name="Yan W."/>
            <person name="Fan B."/>
            <person name="Jiang Y."/>
            <person name="Adhikari A."/>
            <person name="Zheng C.-J."/>
            <person name="Schuster L."/>
            <person name="Cowan T.M."/>
            <person name="Smanski M.J."/>
            <person name="Chevrette M.G."/>
            <person name="De Carvalho L.P.S."/>
            <person name="Shen B."/>
        </authorList>
    </citation>
    <scope>NUCLEOTIDE SEQUENCE [LARGE SCALE GENOMIC DNA]</scope>
    <source>
        <strain evidence="5 6">NPDC006488</strain>
    </source>
</reference>
<evidence type="ECO:0000313" key="6">
    <source>
        <dbReference type="Proteomes" id="UP001601303"/>
    </source>
</evidence>
<dbReference type="Gene3D" id="1.10.10.60">
    <property type="entry name" value="Homeodomain-like"/>
    <property type="match status" value="1"/>
</dbReference>
<dbReference type="InterPro" id="IPR018060">
    <property type="entry name" value="HTH_AraC"/>
</dbReference>
<dbReference type="PROSITE" id="PS01124">
    <property type="entry name" value="HTH_ARAC_FAMILY_2"/>
    <property type="match status" value="1"/>
</dbReference>
<evidence type="ECO:0000313" key="5">
    <source>
        <dbReference type="EMBL" id="MFE9604040.1"/>
    </source>
</evidence>
<evidence type="ECO:0000259" key="4">
    <source>
        <dbReference type="PROSITE" id="PS01124"/>
    </source>
</evidence>
<organism evidence="5 6">
    <name type="scientific">Streptomyces hokutonensis</name>
    <dbReference type="NCBI Taxonomy" id="1306990"/>
    <lineage>
        <taxon>Bacteria</taxon>
        <taxon>Bacillati</taxon>
        <taxon>Actinomycetota</taxon>
        <taxon>Actinomycetes</taxon>
        <taxon>Kitasatosporales</taxon>
        <taxon>Streptomycetaceae</taxon>
        <taxon>Streptomyces</taxon>
    </lineage>
</organism>
<evidence type="ECO:0000256" key="2">
    <source>
        <dbReference type="ARBA" id="ARBA00023125"/>
    </source>
</evidence>
<name>A0ABW6MH53_9ACTN</name>
<sequence length="315" mass="34828">MSSITTPRAENSATRLEFWRDIVSRNFVPLEIVPREGPDFHAQLRIARVGEVRVSVVATPPHTARTRRPAGSDASDHVKVSLQLTGHCVLTQGDHQAELKPGELAVYDTRRPYTLDTDRPGRSLALMFPRAMLRLPERELARVTAVSVSCRDGLGTVVRPFLYGLARRVDELESLGTPRLADNVAGLLGTLLAEHTGADMTRGPDDGREVLTQRILAYMEQRLHDPELAPEQIASAHHISRRYLYKLLAGHGCTVSGWIREQRLAHCRRDLADPALAHLPVGAIGSRWGFPGPAHFSHAFRTAYGMSPSEARGVR</sequence>
<dbReference type="SMART" id="SM00342">
    <property type="entry name" value="HTH_ARAC"/>
    <property type="match status" value="1"/>
</dbReference>
<keyword evidence="3" id="KW-0804">Transcription</keyword>
<comment type="caution">
    <text evidence="5">The sequence shown here is derived from an EMBL/GenBank/DDBJ whole genome shotgun (WGS) entry which is preliminary data.</text>
</comment>
<dbReference type="InterPro" id="IPR009057">
    <property type="entry name" value="Homeodomain-like_sf"/>
</dbReference>
<dbReference type="RefSeq" id="WP_388113037.1">
    <property type="nucleotide sequence ID" value="NZ_JBIAHM010000015.1"/>
</dbReference>
<evidence type="ECO:0000256" key="1">
    <source>
        <dbReference type="ARBA" id="ARBA00023015"/>
    </source>
</evidence>